<comment type="caution">
    <text evidence="4">The sequence shown here is derived from an EMBL/GenBank/DDBJ whole genome shotgun (WGS) entry which is preliminary data.</text>
</comment>
<dbReference type="Pfam" id="PF03795">
    <property type="entry name" value="YCII"/>
    <property type="match status" value="1"/>
</dbReference>
<dbReference type="OrthoDB" id="668782at2"/>
<keyword evidence="5" id="KW-1185">Reference proteome</keyword>
<evidence type="ECO:0000259" key="3">
    <source>
        <dbReference type="Pfam" id="PF03795"/>
    </source>
</evidence>
<evidence type="ECO:0000313" key="5">
    <source>
        <dbReference type="Proteomes" id="UP000293289"/>
    </source>
</evidence>
<evidence type="ECO:0000256" key="1">
    <source>
        <dbReference type="ARBA" id="ARBA00007689"/>
    </source>
</evidence>
<accession>A0A4Q7MJX9</accession>
<organism evidence="4 5">
    <name type="scientific">Agromyces ramosus</name>
    <dbReference type="NCBI Taxonomy" id="33879"/>
    <lineage>
        <taxon>Bacteria</taxon>
        <taxon>Bacillati</taxon>
        <taxon>Actinomycetota</taxon>
        <taxon>Actinomycetes</taxon>
        <taxon>Micrococcales</taxon>
        <taxon>Microbacteriaceae</taxon>
        <taxon>Agromyces</taxon>
    </lineage>
</organism>
<dbReference type="RefSeq" id="WP_130351850.1">
    <property type="nucleotide sequence ID" value="NZ_SGWY01000001.1"/>
</dbReference>
<dbReference type="PANTHER" id="PTHR35174:SF3">
    <property type="entry name" value="BLL7171 PROTEIN"/>
    <property type="match status" value="1"/>
</dbReference>
<dbReference type="InterPro" id="IPR005545">
    <property type="entry name" value="YCII"/>
</dbReference>
<feature type="region of interest" description="Disordered" evidence="2">
    <location>
        <begin position="112"/>
        <end position="143"/>
    </location>
</feature>
<dbReference type="PANTHER" id="PTHR35174">
    <property type="entry name" value="BLL7171 PROTEIN-RELATED"/>
    <property type="match status" value="1"/>
</dbReference>
<reference evidence="4 5" key="1">
    <citation type="submission" date="2019-02" db="EMBL/GenBank/DDBJ databases">
        <title>Genomic Encyclopedia of Type Strains, Phase IV (KMG-IV): sequencing the most valuable type-strain genomes for metagenomic binning, comparative biology and taxonomic classification.</title>
        <authorList>
            <person name="Goeker M."/>
        </authorList>
    </citation>
    <scope>NUCLEOTIDE SEQUENCE [LARGE SCALE GENOMIC DNA]</scope>
    <source>
        <strain evidence="4 5">DSM 43045</strain>
    </source>
</reference>
<dbReference type="SUPFAM" id="SSF54909">
    <property type="entry name" value="Dimeric alpha+beta barrel"/>
    <property type="match status" value="1"/>
</dbReference>
<sequence length="143" mass="16134">MRYMMFVATDPEAEPFVAEEDDIADWAADVDARGVHVFGERLRPVQDATLVRVRGGELLVTDGPFTESKEWIAGFGVLDCRDLDEAIEIARRHPMARFGRIELRPIWPLDVAEDPTAREEREAADRGRRTEPSVGRSNPDRTG</sequence>
<evidence type="ECO:0000256" key="2">
    <source>
        <dbReference type="SAM" id="MobiDB-lite"/>
    </source>
</evidence>
<feature type="compositionally biased region" description="Basic and acidic residues" evidence="2">
    <location>
        <begin position="115"/>
        <end position="131"/>
    </location>
</feature>
<evidence type="ECO:0000313" key="4">
    <source>
        <dbReference type="EMBL" id="RZS68554.1"/>
    </source>
</evidence>
<name>A0A4Q7MJX9_9MICO</name>
<proteinExistence type="inferred from homology"/>
<dbReference type="Proteomes" id="UP000293289">
    <property type="component" value="Unassembled WGS sequence"/>
</dbReference>
<dbReference type="AlphaFoldDB" id="A0A4Q7MJX9"/>
<comment type="similarity">
    <text evidence="1">Belongs to the YciI family.</text>
</comment>
<dbReference type="Gene3D" id="3.30.70.1060">
    <property type="entry name" value="Dimeric alpha+beta barrel"/>
    <property type="match status" value="1"/>
</dbReference>
<dbReference type="EMBL" id="SGWY01000001">
    <property type="protein sequence ID" value="RZS68554.1"/>
    <property type="molecule type" value="Genomic_DNA"/>
</dbReference>
<feature type="domain" description="YCII-related" evidence="3">
    <location>
        <begin position="1"/>
        <end position="109"/>
    </location>
</feature>
<dbReference type="InterPro" id="IPR011008">
    <property type="entry name" value="Dimeric_a/b-barrel"/>
</dbReference>
<gene>
    <name evidence="4" type="ORF">EV187_0985</name>
</gene>
<protein>
    <recommendedName>
        <fullName evidence="3">YCII-related domain-containing protein</fullName>
    </recommendedName>
</protein>